<dbReference type="Proteomes" id="UP000256645">
    <property type="component" value="Unassembled WGS sequence"/>
</dbReference>
<comment type="caution">
    <text evidence="2">The sequence shown here is derived from an EMBL/GenBank/DDBJ whole genome shotgun (WGS) entry which is preliminary data.</text>
</comment>
<feature type="region of interest" description="Disordered" evidence="1">
    <location>
        <begin position="1"/>
        <end position="138"/>
    </location>
</feature>
<feature type="compositionally biased region" description="Basic and acidic residues" evidence="1">
    <location>
        <begin position="82"/>
        <end position="92"/>
    </location>
</feature>
<keyword evidence="3" id="KW-1185">Reference proteome</keyword>
<evidence type="ECO:0000256" key="1">
    <source>
        <dbReference type="SAM" id="MobiDB-lite"/>
    </source>
</evidence>
<organism evidence="2 3">
    <name type="scientific">Coleophoma cylindrospora</name>
    <dbReference type="NCBI Taxonomy" id="1849047"/>
    <lineage>
        <taxon>Eukaryota</taxon>
        <taxon>Fungi</taxon>
        <taxon>Dikarya</taxon>
        <taxon>Ascomycota</taxon>
        <taxon>Pezizomycotina</taxon>
        <taxon>Leotiomycetes</taxon>
        <taxon>Helotiales</taxon>
        <taxon>Dermateaceae</taxon>
        <taxon>Coleophoma</taxon>
    </lineage>
</organism>
<feature type="region of interest" description="Disordered" evidence="1">
    <location>
        <begin position="162"/>
        <end position="288"/>
    </location>
</feature>
<evidence type="ECO:0000313" key="2">
    <source>
        <dbReference type="EMBL" id="RDW81931.1"/>
    </source>
</evidence>
<reference evidence="2 3" key="1">
    <citation type="journal article" date="2018" name="IMA Fungus">
        <title>IMA Genome-F 9: Draft genome sequence of Annulohypoxylon stygium, Aspergillus mulundensis, Berkeleyomyces basicola (syn. Thielaviopsis basicola), Ceratocystis smalleyi, two Cercospora beticola strains, Coleophoma cylindrospora, Fusarium fracticaudum, Phialophora cf. hyalina, and Morchella septimelata.</title>
        <authorList>
            <person name="Wingfield B.D."/>
            <person name="Bills G.F."/>
            <person name="Dong Y."/>
            <person name="Huang W."/>
            <person name="Nel W.J."/>
            <person name="Swalarsk-Parry B.S."/>
            <person name="Vaghefi N."/>
            <person name="Wilken P.M."/>
            <person name="An Z."/>
            <person name="de Beer Z.W."/>
            <person name="De Vos L."/>
            <person name="Chen L."/>
            <person name="Duong T.A."/>
            <person name="Gao Y."/>
            <person name="Hammerbacher A."/>
            <person name="Kikkert J.R."/>
            <person name="Li Y."/>
            <person name="Li H."/>
            <person name="Li K."/>
            <person name="Li Q."/>
            <person name="Liu X."/>
            <person name="Ma X."/>
            <person name="Naidoo K."/>
            <person name="Pethybridge S.J."/>
            <person name="Sun J."/>
            <person name="Steenkamp E.T."/>
            <person name="van der Nest M.A."/>
            <person name="van Wyk S."/>
            <person name="Wingfield M.J."/>
            <person name="Xiong C."/>
            <person name="Yue Q."/>
            <person name="Zhang X."/>
        </authorList>
    </citation>
    <scope>NUCLEOTIDE SEQUENCE [LARGE SCALE GENOMIC DNA]</scope>
    <source>
        <strain evidence="2 3">BP6252</strain>
    </source>
</reference>
<dbReference type="AlphaFoldDB" id="A0A3D8S779"/>
<feature type="compositionally biased region" description="Low complexity" evidence="1">
    <location>
        <begin position="226"/>
        <end position="238"/>
    </location>
</feature>
<sequence>MVAHRRGRQRTAQRRAGRSSKNPVRRPPGASRCIEDRARMSSFSMHTTRCQMGPANGDRRSTMDTHRERGLAQRWKAMGSQDARDMDRREQQEQGCGQGPGRGRDRDMVKDADAGCAKANKKKAKMAQEGQRESARGAKVRVSIVGSQTCKMLAAASWPPSYATPATALTSHPPASTPTLALPPAAFPSLPCPQVSGPGPQLPSSPSGVSSAPPNLAFHRRTGPQTTFHSSSTSTSITADHSCRRPAWPRPDDPRSSTAKRQQPRRPEPLDGLPPQAQRWTVQRPVEM</sequence>
<protein>
    <submittedName>
        <fullName evidence="2">Uncharacterized protein</fullName>
    </submittedName>
</protein>
<feature type="compositionally biased region" description="Polar residues" evidence="1">
    <location>
        <begin position="41"/>
        <end position="50"/>
    </location>
</feature>
<feature type="compositionally biased region" description="Basic and acidic residues" evidence="1">
    <location>
        <begin position="102"/>
        <end position="113"/>
    </location>
</feature>
<name>A0A3D8S779_9HELO</name>
<evidence type="ECO:0000313" key="3">
    <source>
        <dbReference type="Proteomes" id="UP000256645"/>
    </source>
</evidence>
<proteinExistence type="predicted"/>
<feature type="compositionally biased region" description="Basic and acidic residues" evidence="1">
    <location>
        <begin position="57"/>
        <end position="71"/>
    </location>
</feature>
<feature type="compositionally biased region" description="Low complexity" evidence="1">
    <location>
        <begin position="173"/>
        <end position="214"/>
    </location>
</feature>
<dbReference type="EMBL" id="PDLM01000003">
    <property type="protein sequence ID" value="RDW81931.1"/>
    <property type="molecule type" value="Genomic_DNA"/>
</dbReference>
<accession>A0A3D8S779</accession>
<feature type="compositionally biased region" description="Basic residues" evidence="1">
    <location>
        <begin position="1"/>
        <end position="18"/>
    </location>
</feature>
<gene>
    <name evidence="2" type="ORF">BP6252_03043</name>
</gene>